<keyword evidence="2" id="KW-1185">Reference proteome</keyword>
<gene>
    <name evidence="1" type="ORF">MTR67_043844</name>
</gene>
<dbReference type="AlphaFoldDB" id="A0AAF0USD3"/>
<proteinExistence type="predicted"/>
<accession>A0AAF0USD3</accession>
<dbReference type="Proteomes" id="UP001234989">
    <property type="component" value="Chromosome 10"/>
</dbReference>
<name>A0AAF0USD3_SOLVR</name>
<dbReference type="EMBL" id="CP133621">
    <property type="protein sequence ID" value="WMV50459.1"/>
    <property type="molecule type" value="Genomic_DNA"/>
</dbReference>
<protein>
    <submittedName>
        <fullName evidence="1">Uncharacterized protein</fullName>
    </submittedName>
</protein>
<evidence type="ECO:0000313" key="2">
    <source>
        <dbReference type="Proteomes" id="UP001234989"/>
    </source>
</evidence>
<evidence type="ECO:0000313" key="1">
    <source>
        <dbReference type="EMBL" id="WMV50459.1"/>
    </source>
</evidence>
<reference evidence="1" key="1">
    <citation type="submission" date="2023-08" db="EMBL/GenBank/DDBJ databases">
        <title>A de novo genome assembly of Solanum verrucosum Schlechtendal, a Mexican diploid species geographically isolated from the other diploid A-genome species in potato relatives.</title>
        <authorList>
            <person name="Hosaka K."/>
        </authorList>
    </citation>
    <scope>NUCLEOTIDE SEQUENCE</scope>
    <source>
        <tissue evidence="1">Young leaves</tissue>
    </source>
</reference>
<organism evidence="1 2">
    <name type="scientific">Solanum verrucosum</name>
    <dbReference type="NCBI Taxonomy" id="315347"/>
    <lineage>
        <taxon>Eukaryota</taxon>
        <taxon>Viridiplantae</taxon>
        <taxon>Streptophyta</taxon>
        <taxon>Embryophyta</taxon>
        <taxon>Tracheophyta</taxon>
        <taxon>Spermatophyta</taxon>
        <taxon>Magnoliopsida</taxon>
        <taxon>eudicotyledons</taxon>
        <taxon>Gunneridae</taxon>
        <taxon>Pentapetalae</taxon>
        <taxon>asterids</taxon>
        <taxon>lamiids</taxon>
        <taxon>Solanales</taxon>
        <taxon>Solanaceae</taxon>
        <taxon>Solanoideae</taxon>
        <taxon>Solaneae</taxon>
        <taxon>Solanum</taxon>
    </lineage>
</organism>
<sequence length="58" mass="6680">MLMSKEGVINNHPDRDVIEECRRLLTKLGISMMHTLREENSCADHLGKLGRMQVDEDL</sequence>